<dbReference type="Proteomes" id="UP000321750">
    <property type="component" value="Unassembled WGS sequence"/>
</dbReference>
<dbReference type="GO" id="GO:0008234">
    <property type="term" value="F:cysteine-type peptidase activity"/>
    <property type="evidence" value="ECO:0007669"/>
    <property type="project" value="UniProtKB-KW"/>
</dbReference>
<keyword evidence="10" id="KW-1185">Reference proteome</keyword>
<reference evidence="9 10" key="1">
    <citation type="submission" date="2019-07" db="EMBL/GenBank/DDBJ databases">
        <title>Whole genome shotgun sequence of Methylobacterium gnaphalii NBRC 107716.</title>
        <authorList>
            <person name="Hosoyama A."/>
            <person name="Uohara A."/>
            <person name="Ohji S."/>
            <person name="Ichikawa N."/>
        </authorList>
    </citation>
    <scope>NUCLEOTIDE SEQUENCE [LARGE SCALE GENOMIC DNA]</scope>
    <source>
        <strain evidence="9 10">NBRC 107716</strain>
    </source>
</reference>
<dbReference type="PANTHER" id="PTHR34858">
    <property type="entry name" value="CYSO-CYSTEINE PEPTIDASE"/>
    <property type="match status" value="1"/>
</dbReference>
<keyword evidence="7" id="KW-0482">Metalloprotease</keyword>
<keyword evidence="3" id="KW-0479">Metal-binding</keyword>
<dbReference type="Pfam" id="PF00877">
    <property type="entry name" value="NLPC_P60"/>
    <property type="match status" value="1"/>
</dbReference>
<sequence length="279" mass="30994">MSDAFGFDPGLNARWRGAVDAHKDHARADWPAEAVGLVDAEGGYHPCENIAEDPTSFFEIRDRDLAAVDGGRPAALLHSHTAVPHPESGATTQPNDSPSAADMQTQIDMAIPWGISLCIETGATDPFWFGDQVPRPPLFGRSFRHGVDDCYAFIRDWHREVAGIAIPDFPRDAEWWEPREDAPQQDLYRDGFEAAGFDRVHRPDGPLPGDVFLCSIRSPVMNHGGVYLGDGLIGHHLVHQLSLRSPATIWRAKLGFLVRHRDLPDDWRPDHVRDHSADP</sequence>
<organism evidence="9 10">
    <name type="scientific">Methylobacterium gnaphalii</name>
    <dbReference type="NCBI Taxonomy" id="1010610"/>
    <lineage>
        <taxon>Bacteria</taxon>
        <taxon>Pseudomonadati</taxon>
        <taxon>Pseudomonadota</taxon>
        <taxon>Alphaproteobacteria</taxon>
        <taxon>Hyphomicrobiales</taxon>
        <taxon>Methylobacteriaceae</taxon>
        <taxon>Methylobacterium</taxon>
    </lineage>
</organism>
<comment type="caution">
    <text evidence="9">The sequence shown here is derived from an EMBL/GenBank/DDBJ whole genome shotgun (WGS) entry which is preliminary data.</text>
</comment>
<evidence type="ECO:0000259" key="8">
    <source>
        <dbReference type="PROSITE" id="PS51935"/>
    </source>
</evidence>
<evidence type="ECO:0000313" key="10">
    <source>
        <dbReference type="Proteomes" id="UP000321750"/>
    </source>
</evidence>
<keyword evidence="4" id="KW-0378">Hydrolase</keyword>
<dbReference type="PANTHER" id="PTHR34858:SF1">
    <property type="entry name" value="CYSO-CYSTEINE PEPTIDASE"/>
    <property type="match status" value="1"/>
</dbReference>
<dbReference type="InterPro" id="IPR051929">
    <property type="entry name" value="VirAsm_ModProt"/>
</dbReference>
<protein>
    <submittedName>
        <fullName evidence="9">Peptidase P60</fullName>
    </submittedName>
</protein>
<proteinExistence type="inferred from homology"/>
<evidence type="ECO:0000256" key="1">
    <source>
        <dbReference type="ARBA" id="ARBA00007074"/>
    </source>
</evidence>
<dbReference type="SUPFAM" id="SSF54001">
    <property type="entry name" value="Cysteine proteinases"/>
    <property type="match status" value="1"/>
</dbReference>
<dbReference type="InterPro" id="IPR038765">
    <property type="entry name" value="Papain-like_cys_pep_sf"/>
</dbReference>
<feature type="domain" description="NlpC/P60" evidence="8">
    <location>
        <begin position="109"/>
        <end position="261"/>
    </location>
</feature>
<evidence type="ECO:0000256" key="3">
    <source>
        <dbReference type="ARBA" id="ARBA00022723"/>
    </source>
</evidence>
<evidence type="ECO:0000256" key="4">
    <source>
        <dbReference type="ARBA" id="ARBA00022801"/>
    </source>
</evidence>
<name>A0A512JMB8_9HYPH</name>
<keyword evidence="6" id="KW-0862">Zinc</keyword>
<dbReference type="InterPro" id="IPR000064">
    <property type="entry name" value="NLP_P60_dom"/>
</dbReference>
<dbReference type="GO" id="GO:0008235">
    <property type="term" value="F:metalloexopeptidase activity"/>
    <property type="evidence" value="ECO:0007669"/>
    <property type="project" value="TreeGrafter"/>
</dbReference>
<keyword evidence="2" id="KW-0645">Protease</keyword>
<evidence type="ECO:0000256" key="5">
    <source>
        <dbReference type="ARBA" id="ARBA00022807"/>
    </source>
</evidence>
<dbReference type="AlphaFoldDB" id="A0A512JMB8"/>
<dbReference type="Gene3D" id="3.90.1720.10">
    <property type="entry name" value="endopeptidase domain like (from Nostoc punctiforme)"/>
    <property type="match status" value="1"/>
</dbReference>
<evidence type="ECO:0000256" key="6">
    <source>
        <dbReference type="ARBA" id="ARBA00022833"/>
    </source>
</evidence>
<dbReference type="RefSeq" id="WP_170245987.1">
    <property type="nucleotide sequence ID" value="NZ_BJZV01000015.1"/>
</dbReference>
<dbReference type="PROSITE" id="PS51935">
    <property type="entry name" value="NLPC_P60"/>
    <property type="match status" value="1"/>
</dbReference>
<evidence type="ECO:0000256" key="2">
    <source>
        <dbReference type="ARBA" id="ARBA00022670"/>
    </source>
</evidence>
<dbReference type="EMBL" id="BJZV01000015">
    <property type="protein sequence ID" value="GEP11115.1"/>
    <property type="molecule type" value="Genomic_DNA"/>
</dbReference>
<gene>
    <name evidence="9" type="ORF">MGN01_29600</name>
</gene>
<evidence type="ECO:0000313" key="9">
    <source>
        <dbReference type="EMBL" id="GEP11115.1"/>
    </source>
</evidence>
<comment type="similarity">
    <text evidence="1">Belongs to the peptidase C40 family.</text>
</comment>
<keyword evidence="5" id="KW-0788">Thiol protease</keyword>
<evidence type="ECO:0000256" key="7">
    <source>
        <dbReference type="ARBA" id="ARBA00023049"/>
    </source>
</evidence>
<dbReference type="GO" id="GO:0006508">
    <property type="term" value="P:proteolysis"/>
    <property type="evidence" value="ECO:0007669"/>
    <property type="project" value="UniProtKB-KW"/>
</dbReference>
<accession>A0A512JMB8</accession>
<dbReference type="GO" id="GO:0008270">
    <property type="term" value="F:zinc ion binding"/>
    <property type="evidence" value="ECO:0007669"/>
    <property type="project" value="TreeGrafter"/>
</dbReference>